<evidence type="ECO:0000256" key="6">
    <source>
        <dbReference type="ARBA" id="ARBA00023239"/>
    </source>
</evidence>
<dbReference type="Gene3D" id="2.40.40.20">
    <property type="match status" value="1"/>
</dbReference>
<comment type="subunit">
    <text evidence="9">Heterooctamer of four alpha and four beta subunits.</text>
</comment>
<keyword evidence="11" id="KW-1185">Reference proteome</keyword>
<dbReference type="CDD" id="cd06919">
    <property type="entry name" value="Asp_decarbox"/>
    <property type="match status" value="1"/>
</dbReference>
<evidence type="ECO:0000256" key="9">
    <source>
        <dbReference type="HAMAP-Rule" id="MF_00446"/>
    </source>
</evidence>
<dbReference type="EMBL" id="BSNJ01000002">
    <property type="protein sequence ID" value="GLQ19904.1"/>
    <property type="molecule type" value="Genomic_DNA"/>
</dbReference>
<comment type="PTM">
    <text evidence="9">Is synthesized initially as an inactive proenzyme, which is activated by self-cleavage at a specific serine bond to produce a beta-subunit with a hydroxyl group at its C-terminus and an alpha-subunit with a pyruvoyl group at its N-terminus.</text>
</comment>
<organism evidence="10 11">
    <name type="scientific">Algimonas porphyrae</name>
    <dbReference type="NCBI Taxonomy" id="1128113"/>
    <lineage>
        <taxon>Bacteria</taxon>
        <taxon>Pseudomonadati</taxon>
        <taxon>Pseudomonadota</taxon>
        <taxon>Alphaproteobacteria</taxon>
        <taxon>Maricaulales</taxon>
        <taxon>Robiginitomaculaceae</taxon>
        <taxon>Algimonas</taxon>
    </lineage>
</organism>
<sequence>MILTMMKGKIHRATVTQADLHYEGSISIDQDLLDLAGILPNEQVDILNIDNGERFTTYAITAPRGSKTFGLNGAAARKVQVGDRVIIITYAQMDAEVAKTYVPDVVLLDENNEVISPPLAANG</sequence>
<comment type="function">
    <text evidence="9">Catalyzes the pyruvoyl-dependent decarboxylation of aspartate to produce beta-alanine.</text>
</comment>
<comment type="subcellular location">
    <subcellularLocation>
        <location evidence="9">Cytoplasm</location>
    </subcellularLocation>
</comment>
<evidence type="ECO:0000256" key="8">
    <source>
        <dbReference type="ARBA" id="ARBA00023317"/>
    </source>
</evidence>
<dbReference type="HAMAP" id="MF_00446">
    <property type="entry name" value="PanD"/>
    <property type="match status" value="1"/>
</dbReference>
<proteinExistence type="inferred from homology"/>
<keyword evidence="2 9" id="KW-0566">Pantothenate biosynthesis</keyword>
<comment type="pathway">
    <text evidence="9">Cofactor biosynthesis; (R)-pantothenate biosynthesis; beta-alanine from L-aspartate: step 1/1.</text>
</comment>
<evidence type="ECO:0000313" key="10">
    <source>
        <dbReference type="EMBL" id="GLQ19904.1"/>
    </source>
</evidence>
<evidence type="ECO:0000313" key="11">
    <source>
        <dbReference type="Proteomes" id="UP001161390"/>
    </source>
</evidence>
<dbReference type="EC" id="4.1.1.11" evidence="9"/>
<name>A0ABQ5UZQ4_9PROT</name>
<feature type="modified residue" description="Pyruvic acid (Ser)" evidence="9">
    <location>
        <position position="25"/>
    </location>
</feature>
<comment type="cofactor">
    <cofactor evidence="9">
        <name>pyruvate</name>
        <dbReference type="ChEBI" id="CHEBI:15361"/>
    </cofactor>
    <text evidence="9">Binds 1 pyruvoyl group covalently per subunit.</text>
</comment>
<evidence type="ECO:0000256" key="7">
    <source>
        <dbReference type="ARBA" id="ARBA00023270"/>
    </source>
</evidence>
<dbReference type="PIRSF" id="PIRSF006246">
    <property type="entry name" value="Asp_decarbox"/>
    <property type="match status" value="1"/>
</dbReference>
<comment type="catalytic activity">
    <reaction evidence="9">
        <text>L-aspartate + H(+) = beta-alanine + CO2</text>
        <dbReference type="Rhea" id="RHEA:19497"/>
        <dbReference type="ChEBI" id="CHEBI:15378"/>
        <dbReference type="ChEBI" id="CHEBI:16526"/>
        <dbReference type="ChEBI" id="CHEBI:29991"/>
        <dbReference type="ChEBI" id="CHEBI:57966"/>
        <dbReference type="EC" id="4.1.1.11"/>
    </reaction>
</comment>
<comment type="similarity">
    <text evidence="9">Belongs to the PanD family.</text>
</comment>
<feature type="chain" id="PRO_5044946504" description="Aspartate 1-decarboxylase alpha chain" evidence="9">
    <location>
        <begin position="25"/>
        <end position="123"/>
    </location>
</feature>
<reference evidence="10" key="1">
    <citation type="journal article" date="2014" name="Int. J. Syst. Evol. Microbiol.">
        <title>Complete genome of a new Firmicutes species belonging to the dominant human colonic microbiota ('Ruminococcus bicirculans') reveals two chromosomes and a selective capacity to utilize plant glucans.</title>
        <authorList>
            <consortium name="NISC Comparative Sequencing Program"/>
            <person name="Wegmann U."/>
            <person name="Louis P."/>
            <person name="Goesmann A."/>
            <person name="Henrissat B."/>
            <person name="Duncan S.H."/>
            <person name="Flint H.J."/>
        </authorList>
    </citation>
    <scope>NUCLEOTIDE SEQUENCE</scope>
    <source>
        <strain evidence="10">NBRC 108216</strain>
    </source>
</reference>
<feature type="binding site" evidence="9">
    <location>
        <position position="57"/>
    </location>
    <ligand>
        <name>substrate</name>
    </ligand>
</feature>
<feature type="chain" id="PRO_5044946505" description="Aspartate 1-decarboxylase beta chain" evidence="9">
    <location>
        <begin position="1"/>
        <end position="24"/>
    </location>
</feature>
<dbReference type="RefSeq" id="WP_284369989.1">
    <property type="nucleotide sequence ID" value="NZ_BSNJ01000002.1"/>
</dbReference>
<comment type="caution">
    <text evidence="10">The sequence shown here is derived from an EMBL/GenBank/DDBJ whole genome shotgun (WGS) entry which is preliminary data.</text>
</comment>
<gene>
    <name evidence="9 10" type="primary">panD</name>
    <name evidence="10" type="ORF">GCM10007854_08590</name>
</gene>
<keyword evidence="3 9" id="KW-0210">Decarboxylase</keyword>
<evidence type="ECO:0000256" key="4">
    <source>
        <dbReference type="ARBA" id="ARBA00022813"/>
    </source>
</evidence>
<dbReference type="InterPro" id="IPR009010">
    <property type="entry name" value="Asp_de-COase-like_dom_sf"/>
</dbReference>
<keyword evidence="4 9" id="KW-0068">Autocatalytic cleavage</keyword>
<accession>A0ABQ5UZQ4</accession>
<keyword evidence="1 9" id="KW-0963">Cytoplasm</keyword>
<feature type="active site" description="Schiff-base intermediate with substrate; via pyruvic acid" evidence="9">
    <location>
        <position position="25"/>
    </location>
</feature>
<dbReference type="Pfam" id="PF02261">
    <property type="entry name" value="Asp_decarbox"/>
    <property type="match status" value="1"/>
</dbReference>
<dbReference type="InterPro" id="IPR003190">
    <property type="entry name" value="Asp_decarbox"/>
</dbReference>
<dbReference type="PANTHER" id="PTHR21012">
    <property type="entry name" value="ASPARTATE 1-DECARBOXYLASE"/>
    <property type="match status" value="1"/>
</dbReference>
<evidence type="ECO:0000256" key="3">
    <source>
        <dbReference type="ARBA" id="ARBA00022793"/>
    </source>
</evidence>
<evidence type="ECO:0000256" key="2">
    <source>
        <dbReference type="ARBA" id="ARBA00022655"/>
    </source>
</evidence>
<reference evidence="10" key="2">
    <citation type="submission" date="2023-01" db="EMBL/GenBank/DDBJ databases">
        <title>Draft genome sequence of Algimonas porphyrae strain NBRC 108216.</title>
        <authorList>
            <person name="Sun Q."/>
            <person name="Mori K."/>
        </authorList>
    </citation>
    <scope>NUCLEOTIDE SEQUENCE</scope>
    <source>
        <strain evidence="10">NBRC 108216</strain>
    </source>
</reference>
<dbReference type="NCBIfam" id="TIGR00223">
    <property type="entry name" value="panD"/>
    <property type="match status" value="1"/>
</dbReference>
<protein>
    <recommendedName>
        <fullName evidence="9">Aspartate 1-decarboxylase</fullName>
        <ecNumber evidence="9">4.1.1.11</ecNumber>
    </recommendedName>
    <alternativeName>
        <fullName evidence="9">Aspartate alpha-decarboxylase</fullName>
    </alternativeName>
    <component>
        <recommendedName>
            <fullName evidence="9">Aspartate 1-decarboxylase beta chain</fullName>
        </recommendedName>
    </component>
    <component>
        <recommendedName>
            <fullName evidence="9">Aspartate 1-decarboxylase alpha chain</fullName>
        </recommendedName>
    </component>
</protein>
<feature type="binding site" evidence="9">
    <location>
        <begin position="73"/>
        <end position="75"/>
    </location>
    <ligand>
        <name>substrate</name>
    </ligand>
</feature>
<keyword evidence="6 9" id="KW-0456">Lyase</keyword>
<dbReference type="PANTHER" id="PTHR21012:SF0">
    <property type="entry name" value="ASPARTATE 1-DECARBOXYLASE"/>
    <property type="match status" value="1"/>
</dbReference>
<feature type="active site" description="Proton donor" evidence="9">
    <location>
        <position position="58"/>
    </location>
</feature>
<evidence type="ECO:0000256" key="1">
    <source>
        <dbReference type="ARBA" id="ARBA00022490"/>
    </source>
</evidence>
<dbReference type="Proteomes" id="UP001161390">
    <property type="component" value="Unassembled WGS sequence"/>
</dbReference>
<evidence type="ECO:0000256" key="5">
    <source>
        <dbReference type="ARBA" id="ARBA00023145"/>
    </source>
</evidence>
<keyword evidence="7 9" id="KW-0704">Schiff base</keyword>
<keyword evidence="5 9" id="KW-0865">Zymogen</keyword>
<keyword evidence="8 9" id="KW-0670">Pyruvate</keyword>
<dbReference type="SUPFAM" id="SSF50692">
    <property type="entry name" value="ADC-like"/>
    <property type="match status" value="1"/>
</dbReference>